<dbReference type="Pfam" id="PF02130">
    <property type="entry name" value="YbeY"/>
    <property type="match status" value="1"/>
</dbReference>
<dbReference type="GO" id="GO:0004521">
    <property type="term" value="F:RNA endonuclease activity"/>
    <property type="evidence" value="ECO:0007669"/>
    <property type="project" value="UniProtKB-UniRule"/>
</dbReference>
<keyword evidence="7" id="KW-0963">Cytoplasm</keyword>
<evidence type="ECO:0000256" key="6">
    <source>
        <dbReference type="ARBA" id="ARBA00022833"/>
    </source>
</evidence>
<protein>
    <recommendedName>
        <fullName evidence="7">Endoribonuclease YbeY</fullName>
        <ecNumber evidence="7">3.1.-.-</ecNumber>
    </recommendedName>
</protein>
<comment type="cofactor">
    <cofactor evidence="7">
        <name>Zn(2+)</name>
        <dbReference type="ChEBI" id="CHEBI:29105"/>
    </cofactor>
    <text evidence="7">Binds 1 zinc ion.</text>
</comment>
<dbReference type="InterPro" id="IPR002036">
    <property type="entry name" value="YbeY"/>
</dbReference>
<comment type="function">
    <text evidence="7">Single strand-specific metallo-endoribonuclease involved in late-stage 70S ribosome quality control and in maturation of the 3' terminus of the 16S rRNA.</text>
</comment>
<dbReference type="AlphaFoldDB" id="A0A1M6FBK3"/>
<keyword evidence="5 7" id="KW-0378">Hydrolase</keyword>
<feature type="binding site" evidence="7">
    <location>
        <position position="112"/>
    </location>
    <ligand>
        <name>Zn(2+)</name>
        <dbReference type="ChEBI" id="CHEBI:29105"/>
        <note>catalytic</note>
    </ligand>
</feature>
<dbReference type="SUPFAM" id="SSF55486">
    <property type="entry name" value="Metalloproteases ('zincins'), catalytic domain"/>
    <property type="match status" value="1"/>
</dbReference>
<sequence>MSDIAFFFEDITSFETNQDFIKNQLQQLIIEEEKEPGDISVIFCSDEYLLEMNKKHLQHDYYTDIITFNYVDDLLISGDLFISADRIKDNAVKFGVAFLEELYRVIFHGVLHLIGYNDKTEAEQKVMRQKENYYLAKVDFRRLEE</sequence>
<comment type="subcellular location">
    <subcellularLocation>
        <location evidence="7">Cytoplasm</location>
    </subcellularLocation>
</comment>
<keyword evidence="7" id="KW-0698">rRNA processing</keyword>
<evidence type="ECO:0000256" key="2">
    <source>
        <dbReference type="ARBA" id="ARBA00022722"/>
    </source>
</evidence>
<dbReference type="GO" id="GO:0005737">
    <property type="term" value="C:cytoplasm"/>
    <property type="evidence" value="ECO:0007669"/>
    <property type="project" value="UniProtKB-SubCell"/>
</dbReference>
<dbReference type="InterPro" id="IPR020549">
    <property type="entry name" value="YbeY_CS"/>
</dbReference>
<dbReference type="PANTHER" id="PTHR46986">
    <property type="entry name" value="ENDORIBONUCLEASE YBEY, CHLOROPLASTIC"/>
    <property type="match status" value="1"/>
</dbReference>
<dbReference type="GO" id="GO:0006364">
    <property type="term" value="P:rRNA processing"/>
    <property type="evidence" value="ECO:0007669"/>
    <property type="project" value="UniProtKB-UniRule"/>
</dbReference>
<dbReference type="NCBIfam" id="TIGR00043">
    <property type="entry name" value="rRNA maturation RNase YbeY"/>
    <property type="match status" value="1"/>
</dbReference>
<dbReference type="GO" id="GO:0008270">
    <property type="term" value="F:zinc ion binding"/>
    <property type="evidence" value="ECO:0007669"/>
    <property type="project" value="UniProtKB-UniRule"/>
</dbReference>
<reference evidence="8 9" key="1">
    <citation type="submission" date="2016-11" db="EMBL/GenBank/DDBJ databases">
        <authorList>
            <person name="Jaros S."/>
            <person name="Januszkiewicz K."/>
            <person name="Wedrychowicz H."/>
        </authorList>
    </citation>
    <scope>NUCLEOTIDE SEQUENCE [LARGE SCALE GENOMIC DNA]</scope>
    <source>
        <strain evidence="8 9">DSM 27063</strain>
    </source>
</reference>
<keyword evidence="6 7" id="KW-0862">Zinc</keyword>
<evidence type="ECO:0000256" key="7">
    <source>
        <dbReference type="HAMAP-Rule" id="MF_00009"/>
    </source>
</evidence>
<keyword evidence="3 7" id="KW-0479">Metal-binding</keyword>
<proteinExistence type="inferred from homology"/>
<organism evidence="8 9">
    <name type="scientific">Tangfeifania diversioriginum</name>
    <dbReference type="NCBI Taxonomy" id="1168035"/>
    <lineage>
        <taxon>Bacteria</taxon>
        <taxon>Pseudomonadati</taxon>
        <taxon>Bacteroidota</taxon>
        <taxon>Bacteroidia</taxon>
        <taxon>Marinilabiliales</taxon>
        <taxon>Prolixibacteraceae</taxon>
        <taxon>Tangfeifania</taxon>
    </lineage>
</organism>
<evidence type="ECO:0000256" key="1">
    <source>
        <dbReference type="ARBA" id="ARBA00010875"/>
    </source>
</evidence>
<evidence type="ECO:0000256" key="4">
    <source>
        <dbReference type="ARBA" id="ARBA00022759"/>
    </source>
</evidence>
<dbReference type="EC" id="3.1.-.-" evidence="7"/>
<feature type="binding site" evidence="7">
    <location>
        <position position="118"/>
    </location>
    <ligand>
        <name>Zn(2+)</name>
        <dbReference type="ChEBI" id="CHEBI:29105"/>
        <note>catalytic</note>
    </ligand>
</feature>
<keyword evidence="2 7" id="KW-0540">Nuclease</keyword>
<evidence type="ECO:0000313" key="8">
    <source>
        <dbReference type="EMBL" id="SHI95090.1"/>
    </source>
</evidence>
<dbReference type="InterPro" id="IPR023091">
    <property type="entry name" value="MetalPrtase_cat_dom_sf_prd"/>
</dbReference>
<dbReference type="Gene3D" id="3.40.390.30">
    <property type="entry name" value="Metalloproteases ('zincins'), catalytic domain"/>
    <property type="match status" value="1"/>
</dbReference>
<dbReference type="PROSITE" id="PS01306">
    <property type="entry name" value="UPF0054"/>
    <property type="match status" value="1"/>
</dbReference>
<keyword evidence="7" id="KW-0690">Ribosome biogenesis</keyword>
<gene>
    <name evidence="7" type="primary">ybeY</name>
    <name evidence="8" type="ORF">SAMN05444280_108104</name>
</gene>
<comment type="similarity">
    <text evidence="1 7">Belongs to the endoribonuclease YbeY family.</text>
</comment>
<dbReference type="GO" id="GO:0004222">
    <property type="term" value="F:metalloendopeptidase activity"/>
    <property type="evidence" value="ECO:0007669"/>
    <property type="project" value="InterPro"/>
</dbReference>
<feature type="binding site" evidence="7">
    <location>
        <position position="108"/>
    </location>
    <ligand>
        <name>Zn(2+)</name>
        <dbReference type="ChEBI" id="CHEBI:29105"/>
        <note>catalytic</note>
    </ligand>
</feature>
<keyword evidence="4 7" id="KW-0255">Endonuclease</keyword>
<name>A0A1M6FBK3_9BACT</name>
<dbReference type="HAMAP" id="MF_00009">
    <property type="entry name" value="Endoribonucl_YbeY"/>
    <property type="match status" value="1"/>
</dbReference>
<keyword evidence="9" id="KW-1185">Reference proteome</keyword>
<evidence type="ECO:0000256" key="3">
    <source>
        <dbReference type="ARBA" id="ARBA00022723"/>
    </source>
</evidence>
<evidence type="ECO:0000256" key="5">
    <source>
        <dbReference type="ARBA" id="ARBA00022801"/>
    </source>
</evidence>
<dbReference type="RefSeq" id="WP_245792658.1">
    <property type="nucleotide sequence ID" value="NZ_FQZE01000008.1"/>
</dbReference>
<dbReference type="Proteomes" id="UP000184050">
    <property type="component" value="Unassembled WGS sequence"/>
</dbReference>
<evidence type="ECO:0000313" key="9">
    <source>
        <dbReference type="Proteomes" id="UP000184050"/>
    </source>
</evidence>
<dbReference type="STRING" id="1168035.SAMN05444280_108104"/>
<accession>A0A1M6FBK3</accession>
<dbReference type="EMBL" id="FQZE01000008">
    <property type="protein sequence ID" value="SHI95090.1"/>
    <property type="molecule type" value="Genomic_DNA"/>
</dbReference>
<dbReference type="PANTHER" id="PTHR46986:SF1">
    <property type="entry name" value="ENDORIBONUCLEASE YBEY, CHLOROPLASTIC"/>
    <property type="match status" value="1"/>
</dbReference>